<dbReference type="CDD" id="cd04301">
    <property type="entry name" value="NAT_SF"/>
    <property type="match status" value="1"/>
</dbReference>
<organism evidence="2 6">
    <name type="scientific">Dorea longicatena</name>
    <dbReference type="NCBI Taxonomy" id="88431"/>
    <lineage>
        <taxon>Bacteria</taxon>
        <taxon>Bacillati</taxon>
        <taxon>Bacillota</taxon>
        <taxon>Clostridia</taxon>
        <taxon>Lachnospirales</taxon>
        <taxon>Lachnospiraceae</taxon>
        <taxon>Dorea</taxon>
    </lineage>
</organism>
<sequence length="167" mass="19318">MNEIAVVTEQDIPDILRMIHEIYSELPNKEWFSLDSDEEVTSYMMTGGFGLKAMCDGRLAGVFIARAKNLGDENLGYDLKFDEEQRKQSAHMEIAMVRKEYRGQGLQRKMMEESEQILKEQGYHYLLGTAHPDNVASVNTFLKLQYEQVMTKEKYGGMKRSIFCKEI</sequence>
<dbReference type="Gene3D" id="3.40.630.30">
    <property type="match status" value="1"/>
</dbReference>
<evidence type="ECO:0000313" key="6">
    <source>
        <dbReference type="Proteomes" id="UP000095597"/>
    </source>
</evidence>
<dbReference type="SUPFAM" id="SSF55729">
    <property type="entry name" value="Acyl-CoA N-acyltransferases (Nat)"/>
    <property type="match status" value="1"/>
</dbReference>
<dbReference type="Pfam" id="PF00583">
    <property type="entry name" value="Acetyltransf_1"/>
    <property type="match status" value="1"/>
</dbReference>
<evidence type="ECO:0000313" key="2">
    <source>
        <dbReference type="EMBL" id="CUM71590.1"/>
    </source>
</evidence>
<dbReference type="EMBL" id="CYXO01000001">
    <property type="protein sequence ID" value="CUM71590.1"/>
    <property type="molecule type" value="Genomic_DNA"/>
</dbReference>
<protein>
    <submittedName>
        <fullName evidence="4">GNAT family N-acetyltransferase</fullName>
    </submittedName>
    <submittedName>
        <fullName evidence="2">Predicted acetyltransferase</fullName>
    </submittedName>
</protein>
<gene>
    <name evidence="3" type="ORF">ERS852408_01306</name>
    <name evidence="2" type="ORF">ERS852573_00189</name>
    <name evidence="4" type="ORF">GT576_14340</name>
</gene>
<evidence type="ECO:0000313" key="5">
    <source>
        <dbReference type="Proteomes" id="UP000095380"/>
    </source>
</evidence>
<dbReference type="AlphaFoldDB" id="A0A173R119"/>
<dbReference type="RefSeq" id="WP_055194468.1">
    <property type="nucleotide sequence ID" value="NZ_CP094679.1"/>
</dbReference>
<name>A0A173R119_9FIRM</name>
<evidence type="ECO:0000313" key="7">
    <source>
        <dbReference type="Proteomes" id="UP000449249"/>
    </source>
</evidence>
<feature type="domain" description="N-acetyltransferase" evidence="1">
    <location>
        <begin position="2"/>
        <end position="167"/>
    </location>
</feature>
<keyword evidence="2" id="KW-0808">Transferase</keyword>
<accession>A0A173R119</accession>
<evidence type="ECO:0000259" key="1">
    <source>
        <dbReference type="PROSITE" id="PS51186"/>
    </source>
</evidence>
<reference evidence="4 7" key="2">
    <citation type="journal article" date="2019" name="Nat. Med.">
        <title>A library of human gut bacterial isolates paired with longitudinal multiomics data enables mechanistic microbiome research.</title>
        <authorList>
            <person name="Poyet M."/>
            <person name="Groussin M."/>
            <person name="Gibbons S.M."/>
            <person name="Avila-Pacheco J."/>
            <person name="Jiang X."/>
            <person name="Kearney S.M."/>
            <person name="Perrotta A.R."/>
            <person name="Berdy B."/>
            <person name="Zhao S."/>
            <person name="Lieberman T.D."/>
            <person name="Swanson P.K."/>
            <person name="Smith M."/>
            <person name="Roesemann S."/>
            <person name="Alexander J.E."/>
            <person name="Rich S.A."/>
            <person name="Livny J."/>
            <person name="Vlamakis H."/>
            <person name="Clish C."/>
            <person name="Bullock K."/>
            <person name="Deik A."/>
            <person name="Scott J."/>
            <person name="Pierce K.A."/>
            <person name="Xavier R.J."/>
            <person name="Alm E.J."/>
        </authorList>
    </citation>
    <scope>NUCLEOTIDE SEQUENCE [LARGE SCALE GENOMIC DNA]</scope>
    <source>
        <strain evidence="4 7">BIOML-A1</strain>
    </source>
</reference>
<dbReference type="EMBL" id="CYYM01000005">
    <property type="protein sequence ID" value="CUO00563.1"/>
    <property type="molecule type" value="Genomic_DNA"/>
</dbReference>
<evidence type="ECO:0000313" key="3">
    <source>
        <dbReference type="EMBL" id="CUO00563.1"/>
    </source>
</evidence>
<dbReference type="EMBL" id="WWSH01000015">
    <property type="protein sequence ID" value="MZK11485.1"/>
    <property type="molecule type" value="Genomic_DNA"/>
</dbReference>
<dbReference type="Proteomes" id="UP000095380">
    <property type="component" value="Unassembled WGS sequence"/>
</dbReference>
<reference evidence="5 6" key="1">
    <citation type="submission" date="2015-09" db="EMBL/GenBank/DDBJ databases">
        <authorList>
            <consortium name="Pathogen Informatics"/>
        </authorList>
    </citation>
    <scope>NUCLEOTIDE SEQUENCE [LARGE SCALE GENOMIC DNA]</scope>
    <source>
        <strain evidence="3 5">2789STDY5608851</strain>
        <strain evidence="2 6">2789STDY5834961</strain>
    </source>
</reference>
<evidence type="ECO:0000313" key="4">
    <source>
        <dbReference type="EMBL" id="MZK11485.1"/>
    </source>
</evidence>
<dbReference type="PROSITE" id="PS51186">
    <property type="entry name" value="GNAT"/>
    <property type="match status" value="1"/>
</dbReference>
<dbReference type="InterPro" id="IPR000182">
    <property type="entry name" value="GNAT_dom"/>
</dbReference>
<dbReference type="InterPro" id="IPR016181">
    <property type="entry name" value="Acyl_CoA_acyltransferase"/>
</dbReference>
<dbReference type="GO" id="GO:0016747">
    <property type="term" value="F:acyltransferase activity, transferring groups other than amino-acyl groups"/>
    <property type="evidence" value="ECO:0007669"/>
    <property type="project" value="InterPro"/>
</dbReference>
<dbReference type="OrthoDB" id="8750087at2"/>
<proteinExistence type="predicted"/>
<dbReference type="Proteomes" id="UP000095597">
    <property type="component" value="Unassembled WGS sequence"/>
</dbReference>
<dbReference type="Proteomes" id="UP000449249">
    <property type="component" value="Unassembled WGS sequence"/>
</dbReference>